<dbReference type="Pfam" id="PF08696">
    <property type="entry name" value="Dna2"/>
    <property type="match status" value="1"/>
</dbReference>
<dbReference type="AlphaFoldDB" id="X1FDU8"/>
<evidence type="ECO:0000256" key="2">
    <source>
        <dbReference type="ARBA" id="ARBA00022741"/>
    </source>
</evidence>
<sequence length="103" mass="11645">MFIMKEMLTKWTFQSIFVNLLKTDHALIGEYIQPYTLLKLFNIEKIQDKDSVFFSAGSSSVVVVDPDILINATAVNNVSFCPRSYYLNEIVGETASPYIAIRG</sequence>
<proteinExistence type="predicted"/>
<feature type="domain" description="DNA replication factor Dna2 N-terminal" evidence="6">
    <location>
        <begin position="42"/>
        <end position="95"/>
    </location>
</feature>
<dbReference type="InterPro" id="IPR014808">
    <property type="entry name" value="DNA_replication_fac_Dna2_N"/>
</dbReference>
<keyword evidence="1" id="KW-0479">Metal-binding</keyword>
<evidence type="ECO:0000256" key="3">
    <source>
        <dbReference type="ARBA" id="ARBA00022801"/>
    </source>
</evidence>
<keyword evidence="2" id="KW-0547">Nucleotide-binding</keyword>
<reference evidence="7" key="1">
    <citation type="journal article" date="2014" name="Front. Microbiol.">
        <title>High frequency of phylogenetically diverse reductive dehalogenase-homologous genes in deep subseafloor sedimentary metagenomes.</title>
        <authorList>
            <person name="Kawai M."/>
            <person name="Futagami T."/>
            <person name="Toyoda A."/>
            <person name="Takaki Y."/>
            <person name="Nishi S."/>
            <person name="Hori S."/>
            <person name="Arai W."/>
            <person name="Tsubouchi T."/>
            <person name="Morono Y."/>
            <person name="Uchiyama I."/>
            <person name="Ito T."/>
            <person name="Fujiyama A."/>
            <person name="Inagaki F."/>
            <person name="Takami H."/>
        </authorList>
    </citation>
    <scope>NUCLEOTIDE SEQUENCE</scope>
    <source>
        <strain evidence="7">Expedition CK06-06</strain>
    </source>
</reference>
<gene>
    <name evidence="7" type="ORF">S03H2_06306</name>
</gene>
<keyword evidence="4" id="KW-0347">Helicase</keyword>
<keyword evidence="3" id="KW-0378">Hydrolase</keyword>
<evidence type="ECO:0000256" key="4">
    <source>
        <dbReference type="ARBA" id="ARBA00022806"/>
    </source>
</evidence>
<dbReference type="GO" id="GO:0016787">
    <property type="term" value="F:hydrolase activity"/>
    <property type="evidence" value="ECO:0007669"/>
    <property type="project" value="UniProtKB-KW"/>
</dbReference>
<dbReference type="GO" id="GO:0005524">
    <property type="term" value="F:ATP binding"/>
    <property type="evidence" value="ECO:0007669"/>
    <property type="project" value="UniProtKB-KW"/>
</dbReference>
<comment type="caution">
    <text evidence="7">The sequence shown here is derived from an EMBL/GenBank/DDBJ whole genome shotgun (WGS) entry which is preliminary data.</text>
</comment>
<protein>
    <recommendedName>
        <fullName evidence="6">DNA replication factor Dna2 N-terminal domain-containing protein</fullName>
    </recommendedName>
</protein>
<organism evidence="7">
    <name type="scientific">marine sediment metagenome</name>
    <dbReference type="NCBI Taxonomy" id="412755"/>
    <lineage>
        <taxon>unclassified sequences</taxon>
        <taxon>metagenomes</taxon>
        <taxon>ecological metagenomes</taxon>
    </lineage>
</organism>
<dbReference type="EMBL" id="BARU01002739">
    <property type="protein sequence ID" value="GAH30710.1"/>
    <property type="molecule type" value="Genomic_DNA"/>
</dbReference>
<dbReference type="GO" id="GO:0004386">
    <property type="term" value="F:helicase activity"/>
    <property type="evidence" value="ECO:0007669"/>
    <property type="project" value="UniProtKB-KW"/>
</dbReference>
<evidence type="ECO:0000256" key="1">
    <source>
        <dbReference type="ARBA" id="ARBA00022723"/>
    </source>
</evidence>
<evidence type="ECO:0000313" key="7">
    <source>
        <dbReference type="EMBL" id="GAH30710.1"/>
    </source>
</evidence>
<name>X1FDU8_9ZZZZ</name>
<evidence type="ECO:0000256" key="5">
    <source>
        <dbReference type="ARBA" id="ARBA00022840"/>
    </source>
</evidence>
<keyword evidence="5" id="KW-0067">ATP-binding</keyword>
<dbReference type="GO" id="GO:0046872">
    <property type="term" value="F:metal ion binding"/>
    <property type="evidence" value="ECO:0007669"/>
    <property type="project" value="UniProtKB-KW"/>
</dbReference>
<feature type="non-terminal residue" evidence="7">
    <location>
        <position position="103"/>
    </location>
</feature>
<accession>X1FDU8</accession>
<evidence type="ECO:0000259" key="6">
    <source>
        <dbReference type="Pfam" id="PF08696"/>
    </source>
</evidence>